<evidence type="ECO:0000256" key="1">
    <source>
        <dbReference type="SAM" id="Phobius"/>
    </source>
</evidence>
<dbReference type="EMBL" id="BPVZ01000069">
    <property type="protein sequence ID" value="GKV25453.1"/>
    <property type="molecule type" value="Genomic_DNA"/>
</dbReference>
<comment type="caution">
    <text evidence="2">The sequence shown here is derived from an EMBL/GenBank/DDBJ whole genome shotgun (WGS) entry which is preliminary data.</text>
</comment>
<keyword evidence="3" id="KW-1185">Reference proteome</keyword>
<dbReference type="AlphaFoldDB" id="A0AAV5KLG9"/>
<name>A0AAV5KLG9_9ROSI</name>
<sequence length="103" mass="11866">MLKNLKEKRKSREKEEAKQKARFYGMLNNLKGMMLNFELYMGVVSFMLTAIIYSKTKILDPLQSFNSMLHIPNNSRIESSIRFTSIAFGADQIQGIKNSEVRG</sequence>
<protein>
    <submittedName>
        <fullName evidence="2">Uncharacterized protein</fullName>
    </submittedName>
</protein>
<accession>A0AAV5KLG9</accession>
<organism evidence="2 3">
    <name type="scientific">Rubroshorea leprosula</name>
    <dbReference type="NCBI Taxonomy" id="152421"/>
    <lineage>
        <taxon>Eukaryota</taxon>
        <taxon>Viridiplantae</taxon>
        <taxon>Streptophyta</taxon>
        <taxon>Embryophyta</taxon>
        <taxon>Tracheophyta</taxon>
        <taxon>Spermatophyta</taxon>
        <taxon>Magnoliopsida</taxon>
        <taxon>eudicotyledons</taxon>
        <taxon>Gunneridae</taxon>
        <taxon>Pentapetalae</taxon>
        <taxon>rosids</taxon>
        <taxon>malvids</taxon>
        <taxon>Malvales</taxon>
        <taxon>Dipterocarpaceae</taxon>
        <taxon>Rubroshorea</taxon>
    </lineage>
</organism>
<keyword evidence="1" id="KW-0812">Transmembrane</keyword>
<feature type="transmembrane region" description="Helical" evidence="1">
    <location>
        <begin position="35"/>
        <end position="53"/>
    </location>
</feature>
<evidence type="ECO:0000313" key="3">
    <source>
        <dbReference type="Proteomes" id="UP001054252"/>
    </source>
</evidence>
<proteinExistence type="predicted"/>
<keyword evidence="1" id="KW-0472">Membrane</keyword>
<reference evidence="2 3" key="1">
    <citation type="journal article" date="2021" name="Commun. Biol.">
        <title>The genome of Shorea leprosula (Dipterocarpaceae) highlights the ecological relevance of drought in aseasonal tropical rainforests.</title>
        <authorList>
            <person name="Ng K.K.S."/>
            <person name="Kobayashi M.J."/>
            <person name="Fawcett J.A."/>
            <person name="Hatakeyama M."/>
            <person name="Paape T."/>
            <person name="Ng C.H."/>
            <person name="Ang C.C."/>
            <person name="Tnah L.H."/>
            <person name="Lee C.T."/>
            <person name="Nishiyama T."/>
            <person name="Sese J."/>
            <person name="O'Brien M.J."/>
            <person name="Copetti D."/>
            <person name="Mohd Noor M.I."/>
            <person name="Ong R.C."/>
            <person name="Putra M."/>
            <person name="Sireger I.Z."/>
            <person name="Indrioko S."/>
            <person name="Kosugi Y."/>
            <person name="Izuno A."/>
            <person name="Isagi Y."/>
            <person name="Lee S.L."/>
            <person name="Shimizu K.K."/>
        </authorList>
    </citation>
    <scope>NUCLEOTIDE SEQUENCE [LARGE SCALE GENOMIC DNA]</scope>
    <source>
        <strain evidence="2">214</strain>
    </source>
</reference>
<keyword evidence="1" id="KW-1133">Transmembrane helix</keyword>
<gene>
    <name evidence="2" type="ORF">SLEP1_g34892</name>
</gene>
<dbReference type="Proteomes" id="UP001054252">
    <property type="component" value="Unassembled WGS sequence"/>
</dbReference>
<evidence type="ECO:0000313" key="2">
    <source>
        <dbReference type="EMBL" id="GKV25453.1"/>
    </source>
</evidence>